<accession>A0ABW5QMJ9</accession>
<proteinExistence type="predicted"/>
<keyword evidence="2" id="KW-1185">Reference proteome</keyword>
<sequence length="67" mass="7413">MAAYRITLHSGQAIIVEDARELRRLSADLCSDGFVVVRRRAAAYSEETTDYSVLERAVASIEPADQV</sequence>
<gene>
    <name evidence="1" type="ORF">ACFSX5_13720</name>
</gene>
<evidence type="ECO:0000313" key="1">
    <source>
        <dbReference type="EMBL" id="MFD2648843.1"/>
    </source>
</evidence>
<dbReference type="RefSeq" id="WP_386834170.1">
    <property type="nucleotide sequence ID" value="NZ_JBHUNP010000001.1"/>
</dbReference>
<protein>
    <submittedName>
        <fullName evidence="1">Uncharacterized protein</fullName>
    </submittedName>
</protein>
<organism evidence="1 2">
    <name type="scientific">Devosia albogilva</name>
    <dbReference type="NCBI Taxonomy" id="429726"/>
    <lineage>
        <taxon>Bacteria</taxon>
        <taxon>Pseudomonadati</taxon>
        <taxon>Pseudomonadota</taxon>
        <taxon>Alphaproteobacteria</taxon>
        <taxon>Hyphomicrobiales</taxon>
        <taxon>Devosiaceae</taxon>
        <taxon>Devosia</taxon>
    </lineage>
</organism>
<evidence type="ECO:0000313" key="2">
    <source>
        <dbReference type="Proteomes" id="UP001597521"/>
    </source>
</evidence>
<comment type="caution">
    <text evidence="1">The sequence shown here is derived from an EMBL/GenBank/DDBJ whole genome shotgun (WGS) entry which is preliminary data.</text>
</comment>
<dbReference type="EMBL" id="JBHUNP010000001">
    <property type="protein sequence ID" value="MFD2648843.1"/>
    <property type="molecule type" value="Genomic_DNA"/>
</dbReference>
<name>A0ABW5QMJ9_9HYPH</name>
<reference evidence="2" key="1">
    <citation type="journal article" date="2019" name="Int. J. Syst. Evol. Microbiol.">
        <title>The Global Catalogue of Microorganisms (GCM) 10K type strain sequencing project: providing services to taxonomists for standard genome sequencing and annotation.</title>
        <authorList>
            <consortium name="The Broad Institute Genomics Platform"/>
            <consortium name="The Broad Institute Genome Sequencing Center for Infectious Disease"/>
            <person name="Wu L."/>
            <person name="Ma J."/>
        </authorList>
    </citation>
    <scope>NUCLEOTIDE SEQUENCE [LARGE SCALE GENOMIC DNA]</scope>
    <source>
        <strain evidence="2">CCM 7427</strain>
    </source>
</reference>
<dbReference type="Proteomes" id="UP001597521">
    <property type="component" value="Unassembled WGS sequence"/>
</dbReference>